<reference evidence="1 2" key="1">
    <citation type="submission" date="2023-02" db="EMBL/GenBank/DDBJ databases">
        <title>Evolution of Hrp T3SS in non-pathogenic Pseudomonas fluorescens.</title>
        <authorList>
            <person name="Liao K."/>
            <person name="Wei H."/>
            <person name="Gu Y."/>
        </authorList>
    </citation>
    <scope>NUCLEOTIDE SEQUENCE [LARGE SCALE GENOMIC DNA]</scope>
    <source>
        <strain evidence="1 2">FP2034</strain>
    </source>
</reference>
<accession>A0ABY9FAI2</accession>
<evidence type="ECO:0000313" key="2">
    <source>
        <dbReference type="Proteomes" id="UP001224838"/>
    </source>
</evidence>
<evidence type="ECO:0000313" key="1">
    <source>
        <dbReference type="EMBL" id="WLG99813.1"/>
    </source>
</evidence>
<protein>
    <submittedName>
        <fullName evidence="1">Uncharacterized protein</fullName>
    </submittedName>
</protein>
<gene>
    <name evidence="1" type="ORF">PSH92_20970</name>
</gene>
<proteinExistence type="predicted"/>
<dbReference type="EMBL" id="CP117451">
    <property type="protein sequence ID" value="WLG99813.1"/>
    <property type="molecule type" value="Genomic_DNA"/>
</dbReference>
<keyword evidence="2" id="KW-1185">Reference proteome</keyword>
<sequence>MSKLTLTQLVNHMQGKSLTYGWDAITLYDQRKVNELLFQLYVERFNSEEGYIEPISMDAPWGDGSSYSEKMYGLKLSAPRLSFEISNPDLPAKARLTMDMIGGMIVSTQKHSGSRLFVSRILRVLPVGGPQLWMDQPVTKAQVNGLGDVLIDLSNADNFMANFVIGTMTMKEVGLRFKEYFDEELDPDLKWFPLGRLEGDLNGVLTPSNFEVRTMKSDPTALFGDEQYGDGAVMLFITLKDGKDGTQYPGDRSVYMIPADGSGQKYTGAMLLSSRILFDKIMRDPATADIGYGISFLDYTPENGGGSDIGWSLRGAAGGIDLEFVHDYRIRSDDFPATFKADLYSHFKVDGGGPALTIRGGGTRIEFVWNKTYTTRFSRVIHWDWPKGDEWDYGDLTFVCNYQVHFDVVLDKETGVVDFNRNEGSSVFNMEVTGFEHLFDLVWEGINMVPKIEAFFRPKLLEILKELSTPTIDTFLLRNLLFPGHNALHLTEAFVTGDLAVFGEIDPLRTSIVLSPSNSTVEVGYGFQFNLSPQPTNVRWSARDVDGQVSLPDAISSSGYFTAPDEGQLRDGYLAIVVTAEGTLNGAPVKSSALVTVLESMIVTNPLYDSGNPGSERTFTAESVNGGTLVWNHLTPQWGSTLVPVPGKPTERKYKAGSGDADRDTPFYMDTFEVKQTVNGKTTSAFIYFMITKLAANSIMWISEESDPASGTVQFEMRGKNGPIDPSRVIWKFYAGVGTFDDQTGVYQQPEFVPPGSLAVISGTLPGEDIDSHALTAIPLPLDKYIELVGNTKKTLEDDQDLD</sequence>
<organism evidence="1 2">
    <name type="scientific">Pseudomonas beijingensis</name>
    <dbReference type="NCBI Taxonomy" id="2954101"/>
    <lineage>
        <taxon>Bacteria</taxon>
        <taxon>Pseudomonadati</taxon>
        <taxon>Pseudomonadota</taxon>
        <taxon>Gammaproteobacteria</taxon>
        <taxon>Pseudomonadales</taxon>
        <taxon>Pseudomonadaceae</taxon>
        <taxon>Pseudomonas</taxon>
    </lineage>
</organism>
<name>A0ABY9FAI2_9PSED</name>
<dbReference type="Proteomes" id="UP001224838">
    <property type="component" value="Chromosome"/>
</dbReference>
<dbReference type="RefSeq" id="WP_305468070.1">
    <property type="nucleotide sequence ID" value="NZ_CP117451.1"/>
</dbReference>